<feature type="compositionally biased region" description="Polar residues" evidence="1">
    <location>
        <begin position="17"/>
        <end position="26"/>
    </location>
</feature>
<evidence type="ECO:0000313" key="4">
    <source>
        <dbReference type="MGI" id="MGI:1098713"/>
    </source>
</evidence>
<feature type="non-terminal residue" evidence="3">
    <location>
        <position position="1"/>
    </location>
</feature>
<reference evidence="3" key="6">
    <citation type="submission" date="2004-03" db="EMBL/GenBank/DDBJ databases">
        <authorList>
            <person name="Arakawa T."/>
            <person name="Carninci P."/>
            <person name="Fukuda S."/>
            <person name="Hashizume W."/>
            <person name="Hayashida K."/>
            <person name="Hori F."/>
            <person name="Iida J."/>
            <person name="Imamura K."/>
            <person name="Imotani K."/>
            <person name="Itoh M."/>
            <person name="Kanagawa S."/>
            <person name="Kawai J."/>
            <person name="Kojima M."/>
            <person name="Konno H."/>
            <person name="Murata M."/>
            <person name="Nakamura M."/>
            <person name="Ninomiya N."/>
            <person name="Nishiyori H."/>
            <person name="Nomura K."/>
            <person name="Ohno M."/>
            <person name="Sakazume N."/>
            <person name="Sano H."/>
            <person name="Sasaki D."/>
            <person name="Shibata K."/>
            <person name="Shiraki T."/>
            <person name="Tagami M."/>
            <person name="Tagami Y."/>
            <person name="Waki K."/>
            <person name="Watahiki A."/>
            <person name="Muramatsu M."/>
            <person name="Hayashizaki Y."/>
        </authorList>
    </citation>
    <scope>NUCLEOTIDE SEQUENCE</scope>
    <source>
        <strain evidence="3">C57BL/6J</strain>
    </source>
</reference>
<feature type="transmembrane region" description="Helical" evidence="2">
    <location>
        <begin position="125"/>
        <end position="149"/>
    </location>
</feature>
<proteinExistence type="evidence at transcript level"/>
<dbReference type="MGI" id="MGI:1098713">
    <property type="gene designation" value="Parp8"/>
</dbReference>
<feature type="compositionally biased region" description="Low complexity" evidence="1">
    <location>
        <begin position="27"/>
        <end position="40"/>
    </location>
</feature>
<reference evidence="3" key="7">
    <citation type="journal article" date="2005" name="Science">
        <title>The Transcriptional Landscape of the Mammalian Genome.</title>
        <authorList>
            <consortium name="The FANTOM Consortium"/>
            <consortium name="Riken Genome Exploration Research Group and Genome Science Group (Genome Network Project Core Group)"/>
        </authorList>
    </citation>
    <scope>NUCLEOTIDE SEQUENCE</scope>
    <source>
        <strain evidence="3">C57BL/6J</strain>
    </source>
</reference>
<dbReference type="AGR" id="MGI:1098713"/>
<reference evidence="3" key="8">
    <citation type="journal article" date="2005" name="Science">
        <title>Antisense Transcription in the Mammalian Transcriptome.</title>
        <authorList>
            <consortium name="RIKEN Genome Exploration Research Group and Genome Science Group (Genome Network Project Core Group) and the FANTOM Consortium"/>
        </authorList>
    </citation>
    <scope>NUCLEOTIDE SEQUENCE</scope>
    <source>
        <strain evidence="3">C57BL/6J</strain>
    </source>
</reference>
<reference evidence="3" key="3">
    <citation type="journal article" date="2000" name="Genome Res.">
        <title>RIKEN integrated sequence analysis (RISA) system--384-format sequencing pipeline with 384 multicapillary sequencer.</title>
        <authorList>
            <person name="Shibata K."/>
            <person name="Itoh M."/>
            <person name="Aizawa K."/>
            <person name="Nagaoka S."/>
            <person name="Sasaki N."/>
            <person name="Carninci P."/>
            <person name="Konno H."/>
            <person name="Akiyama J."/>
            <person name="Nishi K."/>
            <person name="Kitsunai T."/>
            <person name="Tashiro H."/>
            <person name="Itoh M."/>
            <person name="Sumi N."/>
            <person name="Ishii Y."/>
            <person name="Nakamura S."/>
            <person name="Hazama M."/>
            <person name="Nishine T."/>
            <person name="Harada A."/>
            <person name="Yamamoto R."/>
            <person name="Matsumoto H."/>
            <person name="Sakaguchi S."/>
            <person name="Ikegami T."/>
            <person name="Kashiwagi K."/>
            <person name="Fujiwake S."/>
            <person name="Inoue K."/>
            <person name="Togawa Y."/>
            <person name="Izawa M."/>
            <person name="Ohara E."/>
            <person name="Watahiki M."/>
            <person name="Yoneda Y."/>
            <person name="Ishikawa T."/>
            <person name="Ozawa K."/>
            <person name="Tanaka T."/>
            <person name="Matsuura S."/>
            <person name="Kawai J."/>
            <person name="Okazaki Y."/>
            <person name="Muramatsu M."/>
            <person name="Inoue Y."/>
            <person name="Kira A."/>
            <person name="Hayashizaki Y."/>
        </authorList>
    </citation>
    <scope>NUCLEOTIDE SEQUENCE</scope>
    <source>
        <strain evidence="3">C57BL/6J</strain>
    </source>
</reference>
<feature type="region of interest" description="Disordered" evidence="1">
    <location>
        <begin position="1"/>
        <end position="40"/>
    </location>
</feature>
<accession>Q3U1V1</accession>
<reference evidence="3" key="1">
    <citation type="journal article" date="1999" name="Methods Enzymol.">
        <title>High-efficiency full-length cDNA cloning.</title>
        <authorList>
            <person name="Carninci P."/>
            <person name="Hayashizaki Y."/>
        </authorList>
    </citation>
    <scope>NUCLEOTIDE SEQUENCE</scope>
    <source>
        <strain evidence="3">C57BL/6J</strain>
    </source>
</reference>
<keyword evidence="2" id="KW-1133">Transmembrane helix</keyword>
<gene>
    <name evidence="4" type="primary">Parp8</name>
</gene>
<evidence type="ECO:0000256" key="2">
    <source>
        <dbReference type="SAM" id="Phobius"/>
    </source>
</evidence>
<sequence>IVRTGGNWNPAAASSSWAVTSGNAKPTSLSSSSSTSSSSLTRDHFRNHFAFSPCLGQRDLFNGDVFKARENSEGYRRRDPEVKSRERLPVCRFQILRLHLYFHLRWRPQKVFMCIELLHFLFTRLCFLCSWCLPCLGIFLLVCLILGLLSSCIPRQLSPDFI</sequence>
<dbReference type="AlphaFoldDB" id="Q3U1V1"/>
<reference evidence="3" key="5">
    <citation type="journal article" date="2002" name="Nature">
        <title>Analysis of the mouse transcriptome based on functional annotation of 60,770 full-length cDNAs.</title>
        <authorList>
            <consortium name="The FANTOM Consortium and the RIKEN Genome Exploration Research Group Phase I and II Team"/>
        </authorList>
    </citation>
    <scope>NUCLEOTIDE SEQUENCE</scope>
    <source>
        <strain evidence="3">C57BL/6J</strain>
    </source>
</reference>
<evidence type="ECO:0000313" key="3">
    <source>
        <dbReference type="EMBL" id="BAE33392.1"/>
    </source>
</evidence>
<keyword evidence="2" id="KW-0472">Membrane</keyword>
<keyword evidence="2" id="KW-0812">Transmembrane</keyword>
<name>Q3U1V1_MOUSE</name>
<reference evidence="3" key="4">
    <citation type="journal article" date="2001" name="Nature">
        <title>Functional annotation of a full-length mouse cDNA collection.</title>
        <authorList>
            <consortium name="The RIKEN Genome Exploration Research Group Phase II Team and the FANTOM Consortium"/>
        </authorList>
    </citation>
    <scope>NUCLEOTIDE SEQUENCE</scope>
    <source>
        <strain evidence="3">C57BL/6J</strain>
    </source>
</reference>
<organism evidence="3">
    <name type="scientific">Mus musculus</name>
    <name type="common">Mouse</name>
    <dbReference type="NCBI Taxonomy" id="10090"/>
    <lineage>
        <taxon>Eukaryota</taxon>
        <taxon>Metazoa</taxon>
        <taxon>Chordata</taxon>
        <taxon>Craniata</taxon>
        <taxon>Vertebrata</taxon>
        <taxon>Euteleostomi</taxon>
        <taxon>Mammalia</taxon>
        <taxon>Eutheria</taxon>
        <taxon>Euarchontoglires</taxon>
        <taxon>Glires</taxon>
        <taxon>Rodentia</taxon>
        <taxon>Myomorpha</taxon>
        <taxon>Muroidea</taxon>
        <taxon>Muridae</taxon>
        <taxon>Murinae</taxon>
        <taxon>Mus</taxon>
        <taxon>Mus</taxon>
    </lineage>
</organism>
<dbReference type="EMBL" id="AK155693">
    <property type="protein sequence ID" value="BAE33392.1"/>
    <property type="molecule type" value="mRNA"/>
</dbReference>
<reference evidence="3" key="2">
    <citation type="journal article" date="2000" name="Genome Res.">
        <title>Normalization and subtraction of cap-trapper-selected cDNAs to prepare full-length cDNA libraries for rapid discovery of new genes.</title>
        <authorList>
            <person name="Carninci P."/>
            <person name="Shibata Y."/>
            <person name="Hayatsu N."/>
            <person name="Sugahara Y."/>
            <person name="Shibata K."/>
            <person name="Itoh M."/>
            <person name="Konno H."/>
            <person name="Okazaki Y."/>
            <person name="Muramatsu M."/>
            <person name="Hayashizaki Y."/>
        </authorList>
    </citation>
    <scope>NUCLEOTIDE SEQUENCE</scope>
    <source>
        <strain evidence="3">C57BL/6J</strain>
    </source>
</reference>
<protein>
    <submittedName>
        <fullName evidence="3">Uncharacterized protein</fullName>
    </submittedName>
</protein>
<evidence type="ECO:0000256" key="1">
    <source>
        <dbReference type="SAM" id="MobiDB-lite"/>
    </source>
</evidence>